<evidence type="ECO:0000313" key="3">
    <source>
        <dbReference type="Proteomes" id="UP001301958"/>
    </source>
</evidence>
<reference evidence="2" key="1">
    <citation type="journal article" date="2023" name="Mol. Phylogenet. Evol.">
        <title>Genome-scale phylogeny and comparative genomics of the fungal order Sordariales.</title>
        <authorList>
            <person name="Hensen N."/>
            <person name="Bonometti L."/>
            <person name="Westerberg I."/>
            <person name="Brannstrom I.O."/>
            <person name="Guillou S."/>
            <person name="Cros-Aarteil S."/>
            <person name="Calhoun S."/>
            <person name="Haridas S."/>
            <person name="Kuo A."/>
            <person name="Mondo S."/>
            <person name="Pangilinan J."/>
            <person name="Riley R."/>
            <person name="LaButti K."/>
            <person name="Andreopoulos B."/>
            <person name="Lipzen A."/>
            <person name="Chen C."/>
            <person name="Yan M."/>
            <person name="Daum C."/>
            <person name="Ng V."/>
            <person name="Clum A."/>
            <person name="Steindorff A."/>
            <person name="Ohm R.A."/>
            <person name="Martin F."/>
            <person name="Silar P."/>
            <person name="Natvig D.O."/>
            <person name="Lalanne C."/>
            <person name="Gautier V."/>
            <person name="Ament-Velasquez S.L."/>
            <person name="Kruys A."/>
            <person name="Hutchinson M.I."/>
            <person name="Powell A.J."/>
            <person name="Barry K."/>
            <person name="Miller A.N."/>
            <person name="Grigoriev I.V."/>
            <person name="Debuchy R."/>
            <person name="Gladieux P."/>
            <person name="Hiltunen Thoren M."/>
            <person name="Johannesson H."/>
        </authorList>
    </citation>
    <scope>NUCLEOTIDE SEQUENCE</scope>
    <source>
        <strain evidence="2">CBS 990.96</strain>
    </source>
</reference>
<dbReference type="PANTHER" id="PTHR35043:SF7">
    <property type="entry name" value="TRANSCRIPTION FACTOR DOMAIN-CONTAINING PROTEIN"/>
    <property type="match status" value="1"/>
</dbReference>
<dbReference type="AlphaFoldDB" id="A0AAN7H045"/>
<dbReference type="Proteomes" id="UP001301958">
    <property type="component" value="Unassembled WGS sequence"/>
</dbReference>
<feature type="transmembrane region" description="Helical" evidence="1">
    <location>
        <begin position="26"/>
        <end position="44"/>
    </location>
</feature>
<accession>A0AAN7H045</accession>
<keyword evidence="3" id="KW-1185">Reference proteome</keyword>
<feature type="transmembrane region" description="Helical" evidence="1">
    <location>
        <begin position="450"/>
        <end position="468"/>
    </location>
</feature>
<organism evidence="2 3">
    <name type="scientific">Podospora fimiseda</name>
    <dbReference type="NCBI Taxonomy" id="252190"/>
    <lineage>
        <taxon>Eukaryota</taxon>
        <taxon>Fungi</taxon>
        <taxon>Dikarya</taxon>
        <taxon>Ascomycota</taxon>
        <taxon>Pezizomycotina</taxon>
        <taxon>Sordariomycetes</taxon>
        <taxon>Sordariomycetidae</taxon>
        <taxon>Sordariales</taxon>
        <taxon>Podosporaceae</taxon>
        <taxon>Podospora</taxon>
    </lineage>
</organism>
<feature type="transmembrane region" description="Helical" evidence="1">
    <location>
        <begin position="548"/>
        <end position="574"/>
    </location>
</feature>
<gene>
    <name evidence="2" type="ORF">QBC38DRAFT_481698</name>
</gene>
<name>A0AAN7H045_9PEZI</name>
<keyword evidence="1" id="KW-1133">Transmembrane helix</keyword>
<comment type="caution">
    <text evidence="2">The sequence shown here is derived from an EMBL/GenBank/DDBJ whole genome shotgun (WGS) entry which is preliminary data.</text>
</comment>
<dbReference type="EMBL" id="MU865356">
    <property type="protein sequence ID" value="KAK4225950.1"/>
    <property type="molecule type" value="Genomic_DNA"/>
</dbReference>
<sequence length="601" mass="68038">MEDLFGAPYTNETIVWKHEPDYRGTSTLLTTSIITLMLCVWTSIHLNVPDPRDTKWAIFRRRLMWIAIGLFIPEVLVSTAIGQYRLARTILKEAENVFGGTRHVSDEEQQNVARRKHPWTMTHSYWAIMGGIAVDGSHANTKILPKETKALFTPSGVSMLLRHEPELIPDISEQEINDKSKGGSWAKFIACVQASWFCISCFARIAQRLPLSQLELNTFAHALCTVVVYMLWWKKPLDVEIPVLITDERIRPLLAYCWMSSAASARPELTRAEREAYKLEKPKIAKRATSYSPSKAPEFEAISTGPISYTNYYLRPKSRIHSESPKEGTITVTTAESLPGTEFYARMASSRWKVQVLVTSSSGGCGGGTKTTVLDVMIFEPAFNLTPVDVERWKHAHTALEKYGFELEQSQKNLDLISVNTIPELGSDPPKHLVQSSEDESPLMRNIKEWTGLIIASGIYGAVHVMGWNSLFPKESELEYWRSSSIIIVIPSGVAIVATLALILMKGVTDVWLKTRLGLWFKEKRGDERFGTKTPKSVWRQTWSLVKLLVKLVVFFVLGTGASLYFLARIYIIWESFRTVFSQPPEVYLVAEWSQYLPHIT</sequence>
<proteinExistence type="predicted"/>
<feature type="transmembrane region" description="Helical" evidence="1">
    <location>
        <begin position="64"/>
        <end position="82"/>
    </location>
</feature>
<keyword evidence="1" id="KW-0812">Transmembrane</keyword>
<feature type="transmembrane region" description="Helical" evidence="1">
    <location>
        <begin position="480"/>
        <end position="504"/>
    </location>
</feature>
<protein>
    <submittedName>
        <fullName evidence="2">Uncharacterized protein</fullName>
    </submittedName>
</protein>
<evidence type="ECO:0000313" key="2">
    <source>
        <dbReference type="EMBL" id="KAK4225950.1"/>
    </source>
</evidence>
<dbReference type="PANTHER" id="PTHR35043">
    <property type="entry name" value="TRANSCRIPTION FACTOR DOMAIN-CONTAINING PROTEIN"/>
    <property type="match status" value="1"/>
</dbReference>
<reference evidence="2" key="2">
    <citation type="submission" date="2023-05" db="EMBL/GenBank/DDBJ databases">
        <authorList>
            <consortium name="Lawrence Berkeley National Laboratory"/>
            <person name="Steindorff A."/>
            <person name="Hensen N."/>
            <person name="Bonometti L."/>
            <person name="Westerberg I."/>
            <person name="Brannstrom I.O."/>
            <person name="Guillou S."/>
            <person name="Cros-Aarteil S."/>
            <person name="Calhoun S."/>
            <person name="Haridas S."/>
            <person name="Kuo A."/>
            <person name="Mondo S."/>
            <person name="Pangilinan J."/>
            <person name="Riley R."/>
            <person name="Labutti K."/>
            <person name="Andreopoulos B."/>
            <person name="Lipzen A."/>
            <person name="Chen C."/>
            <person name="Yanf M."/>
            <person name="Daum C."/>
            <person name="Ng V."/>
            <person name="Clum A."/>
            <person name="Ohm R."/>
            <person name="Martin F."/>
            <person name="Silar P."/>
            <person name="Natvig D."/>
            <person name="Lalanne C."/>
            <person name="Gautier V."/>
            <person name="Ament-Velasquez S.L."/>
            <person name="Kruys A."/>
            <person name="Hutchinson M.I."/>
            <person name="Powell A.J."/>
            <person name="Barry K."/>
            <person name="Miller A.N."/>
            <person name="Grigoriev I.V."/>
            <person name="Debuchy R."/>
            <person name="Gladieux P."/>
            <person name="Thoren M.H."/>
            <person name="Johannesson H."/>
        </authorList>
    </citation>
    <scope>NUCLEOTIDE SEQUENCE</scope>
    <source>
        <strain evidence="2">CBS 990.96</strain>
    </source>
</reference>
<evidence type="ECO:0000256" key="1">
    <source>
        <dbReference type="SAM" id="Phobius"/>
    </source>
</evidence>
<keyword evidence="1" id="KW-0472">Membrane</keyword>